<evidence type="ECO:0008006" key="3">
    <source>
        <dbReference type="Google" id="ProtNLM"/>
    </source>
</evidence>
<dbReference type="EMBL" id="CP059732">
    <property type="protein sequence ID" value="QMW04062.1"/>
    <property type="molecule type" value="Genomic_DNA"/>
</dbReference>
<protein>
    <recommendedName>
        <fullName evidence="3">Phage portal protein</fullName>
    </recommendedName>
</protein>
<reference evidence="1 2" key="1">
    <citation type="submission" date="2020-07" db="EMBL/GenBank/DDBJ databases">
        <title>Spirosoma foliorum sp. nov., isolated from the leaves on the Nejang mountain Korea, Republic of.</title>
        <authorList>
            <person name="Ho H."/>
            <person name="Lee Y.-J."/>
            <person name="Nurcahyanto D.-A."/>
            <person name="Kim S.-G."/>
        </authorList>
    </citation>
    <scope>NUCLEOTIDE SEQUENCE [LARGE SCALE GENOMIC DNA]</scope>
    <source>
        <strain evidence="1 2">PL0136</strain>
    </source>
</reference>
<name>A0A7G5GYX0_9BACT</name>
<keyword evidence="2" id="KW-1185">Reference proteome</keyword>
<sequence>MEWISDNAVLIPSEKNGSLLQLVDGRDQVYGSRSMLSQSGGRDWIPWGDADNQPNQMAKLVQNNNQIRPLLEATRDMIYGSGIGFFERIFEGKTMRLEPFTDARLEDWVYETELTNYIIAAINERVTNANHFTRFEFTVDGMPLLSISDSFTTRIGLPKNGKVVNYLQNPFFGEGRGLVGKSDSIPAFNRKDPKASIVSLFHSREHISGNPFYAFPSWWCSRDWIEVANLIPLFHKSGLKNGYNIKYLIKMPKDYFDQEGGKDLPPDKIRQKWATFGENLKQWLSGVDNVNKSLLVRYLRGDDGKALESIDVVPLKNEMSDDAYAKVWEMAGVSITNAVGILPVLGGVTPGSKSGDSGSQVRTVADYQQHFRTPVQRQILLEPIQMALRAMNYTNIIPVFKEVQLTTLDKNPTGKQAVVNHSA</sequence>
<dbReference type="RefSeq" id="WP_182461318.1">
    <property type="nucleotide sequence ID" value="NZ_CP059732.1"/>
</dbReference>
<dbReference type="KEGG" id="sfol:H3H32_03645"/>
<organism evidence="1 2">
    <name type="scientific">Spirosoma foliorum</name>
    <dbReference type="NCBI Taxonomy" id="2710596"/>
    <lineage>
        <taxon>Bacteria</taxon>
        <taxon>Pseudomonadati</taxon>
        <taxon>Bacteroidota</taxon>
        <taxon>Cytophagia</taxon>
        <taxon>Cytophagales</taxon>
        <taxon>Cytophagaceae</taxon>
        <taxon>Spirosoma</taxon>
    </lineage>
</organism>
<accession>A0A7G5GYX0</accession>
<evidence type="ECO:0000313" key="1">
    <source>
        <dbReference type="EMBL" id="QMW04062.1"/>
    </source>
</evidence>
<evidence type="ECO:0000313" key="2">
    <source>
        <dbReference type="Proteomes" id="UP000515369"/>
    </source>
</evidence>
<gene>
    <name evidence="1" type="ORF">H3H32_03645</name>
</gene>
<dbReference type="AlphaFoldDB" id="A0A7G5GYX0"/>
<proteinExistence type="predicted"/>
<dbReference type="Proteomes" id="UP000515369">
    <property type="component" value="Chromosome"/>
</dbReference>